<comment type="similarity">
    <text evidence="1">Belongs to the band 7/mec-2 family.</text>
</comment>
<dbReference type="FunFam" id="3.30.479.30:FF:000004">
    <property type="entry name" value="Putative membrane protease family, stomatin"/>
    <property type="match status" value="1"/>
</dbReference>
<dbReference type="PANTHER" id="PTHR10264">
    <property type="entry name" value="BAND 7 PROTEIN-RELATED"/>
    <property type="match status" value="1"/>
</dbReference>
<feature type="compositionally biased region" description="Basic and acidic residues" evidence="2">
    <location>
        <begin position="19"/>
        <end position="35"/>
    </location>
</feature>
<dbReference type="GeneID" id="29112439"/>
<name>A0A177DA30_ALTAL</name>
<feature type="region of interest" description="Disordered" evidence="2">
    <location>
        <begin position="1"/>
        <end position="46"/>
    </location>
</feature>
<dbReference type="PANTHER" id="PTHR10264:SF19">
    <property type="entry name" value="AT06885P-RELATED"/>
    <property type="match status" value="1"/>
</dbReference>
<dbReference type="CDD" id="cd13437">
    <property type="entry name" value="SPFH_alloslipin"/>
    <property type="match status" value="1"/>
</dbReference>
<dbReference type="SUPFAM" id="SSF117892">
    <property type="entry name" value="Band 7/SPFH domain"/>
    <property type="match status" value="1"/>
</dbReference>
<dbReference type="STRING" id="5599.A0A177DA30"/>
<proteinExistence type="inferred from homology"/>
<protein>
    <submittedName>
        <fullName evidence="4">Stomatin family protein-like protein</fullName>
    </submittedName>
</protein>
<evidence type="ECO:0000313" key="5">
    <source>
        <dbReference type="Proteomes" id="UP000077248"/>
    </source>
</evidence>
<dbReference type="RefSeq" id="XP_018382045.1">
    <property type="nucleotide sequence ID" value="XM_018526845.1"/>
</dbReference>
<feature type="region of interest" description="Disordered" evidence="2">
    <location>
        <begin position="307"/>
        <end position="335"/>
    </location>
</feature>
<dbReference type="InterPro" id="IPR001972">
    <property type="entry name" value="Stomatin_HflK_fam"/>
</dbReference>
<dbReference type="GO" id="GO:0098552">
    <property type="term" value="C:side of membrane"/>
    <property type="evidence" value="ECO:0007669"/>
    <property type="project" value="UniProtKB-ARBA"/>
</dbReference>
<dbReference type="EMBL" id="KV441489">
    <property type="protein sequence ID" value="OAG16624.1"/>
    <property type="molecule type" value="Genomic_DNA"/>
</dbReference>
<dbReference type="Pfam" id="PF01145">
    <property type="entry name" value="Band_7"/>
    <property type="match status" value="1"/>
</dbReference>
<dbReference type="InterPro" id="IPR036013">
    <property type="entry name" value="Band_7/SPFH_dom_sf"/>
</dbReference>
<evidence type="ECO:0000313" key="4">
    <source>
        <dbReference type="EMBL" id="OAG16624.1"/>
    </source>
</evidence>
<dbReference type="SMART" id="SM00244">
    <property type="entry name" value="PHB"/>
    <property type="match status" value="1"/>
</dbReference>
<dbReference type="Gene3D" id="3.30.479.30">
    <property type="entry name" value="Band 7 domain"/>
    <property type="match status" value="1"/>
</dbReference>
<evidence type="ECO:0000256" key="2">
    <source>
        <dbReference type="SAM" id="MobiDB-lite"/>
    </source>
</evidence>
<sequence>MSDINGKAPVNGGSNGAARLDEPIVKVQPPRREDLQPSYAKVLQPDDADADTNGWYGGMINTLGGCIGTLGAIPCCVVCPNPYKPVNQGNVGLVTKFGRFARAVDPGLVYVNPLSEQLVQVDIKIQIVEVPKQVCMTKDNVSLQLTSVIYYRITSPHKAAFSISNIRQALVERTQTTLRHVVGARVLQDVIERREEIAQSIREIIEETALGWGVEVESMLVKDIIFSQDLQDSLSMAAQSKRTGEAKVIAARAEVEAAKLMRQAADILSSAPAMQIRYLEAMQAMAKSANSKVIFLPAQNQTVQSALAQADSYGEGPSSHGASNPMGVQSSAAQEYGGNSHGFQSAINSHVIENM</sequence>
<feature type="domain" description="Band 7" evidence="3">
    <location>
        <begin position="81"/>
        <end position="238"/>
    </location>
</feature>
<dbReference type="Proteomes" id="UP000077248">
    <property type="component" value="Unassembled WGS sequence"/>
</dbReference>
<gene>
    <name evidence="4" type="ORF">CC77DRAFT_1034160</name>
</gene>
<dbReference type="VEuPathDB" id="FungiDB:CC77DRAFT_1034160"/>
<organism evidence="4 5">
    <name type="scientific">Alternaria alternata</name>
    <name type="common">Alternaria rot fungus</name>
    <name type="synonym">Torula alternata</name>
    <dbReference type="NCBI Taxonomy" id="5599"/>
    <lineage>
        <taxon>Eukaryota</taxon>
        <taxon>Fungi</taxon>
        <taxon>Dikarya</taxon>
        <taxon>Ascomycota</taxon>
        <taxon>Pezizomycotina</taxon>
        <taxon>Dothideomycetes</taxon>
        <taxon>Pleosporomycetidae</taxon>
        <taxon>Pleosporales</taxon>
        <taxon>Pleosporineae</taxon>
        <taxon>Pleosporaceae</taxon>
        <taxon>Alternaria</taxon>
        <taxon>Alternaria sect. Alternaria</taxon>
        <taxon>Alternaria alternata complex</taxon>
    </lineage>
</organism>
<dbReference type="Gene3D" id="6.10.250.2090">
    <property type="match status" value="1"/>
</dbReference>
<evidence type="ECO:0000256" key="1">
    <source>
        <dbReference type="ARBA" id="ARBA00008164"/>
    </source>
</evidence>
<dbReference type="PRINTS" id="PR00721">
    <property type="entry name" value="STOMATIN"/>
</dbReference>
<feature type="compositionally biased region" description="Polar residues" evidence="2">
    <location>
        <begin position="320"/>
        <end position="333"/>
    </location>
</feature>
<keyword evidence="5" id="KW-1185">Reference proteome</keyword>
<evidence type="ECO:0000259" key="3">
    <source>
        <dbReference type="SMART" id="SM00244"/>
    </source>
</evidence>
<dbReference type="InterPro" id="IPR043202">
    <property type="entry name" value="Band-7_stomatin-like"/>
</dbReference>
<accession>A0A177DA30</accession>
<dbReference type="OMA" id="KFGRFER"/>
<reference evidence="4 5" key="1">
    <citation type="submission" date="2016-05" db="EMBL/GenBank/DDBJ databases">
        <title>Comparative analysis of secretome profiles of manganese(II)-oxidizing ascomycete fungi.</title>
        <authorList>
            <consortium name="DOE Joint Genome Institute"/>
            <person name="Zeiner C.A."/>
            <person name="Purvine S.O."/>
            <person name="Zink E.M."/>
            <person name="Wu S."/>
            <person name="Pasa-Tolic L."/>
            <person name="Chaput D.L."/>
            <person name="Haridas S."/>
            <person name="Grigoriev I.V."/>
            <person name="Santelli C.M."/>
            <person name="Hansel C.M."/>
        </authorList>
    </citation>
    <scope>NUCLEOTIDE SEQUENCE [LARGE SCALE GENOMIC DNA]</scope>
    <source>
        <strain evidence="4 5">SRC1lrK2f</strain>
    </source>
</reference>
<dbReference type="InterPro" id="IPR001107">
    <property type="entry name" value="Band_7"/>
</dbReference>
<dbReference type="GO" id="GO:0005886">
    <property type="term" value="C:plasma membrane"/>
    <property type="evidence" value="ECO:0007669"/>
    <property type="project" value="InterPro"/>
</dbReference>
<dbReference type="AlphaFoldDB" id="A0A177DA30"/>
<dbReference type="KEGG" id="aalt:CC77DRAFT_1034160"/>